<protein>
    <submittedName>
        <fullName evidence="2">Uncharacterized protein</fullName>
    </submittedName>
</protein>
<keyword evidence="1" id="KW-1133">Transmembrane helix</keyword>
<comment type="caution">
    <text evidence="2">The sequence shown here is derived from an EMBL/GenBank/DDBJ whole genome shotgun (WGS) entry which is preliminary data.</text>
</comment>
<organism evidence="2 3">
    <name type="scientific">Candidatus Mediterraneibacter stercorigallinarum</name>
    <dbReference type="NCBI Taxonomy" id="2838686"/>
    <lineage>
        <taxon>Bacteria</taxon>
        <taxon>Bacillati</taxon>
        <taxon>Bacillota</taxon>
        <taxon>Clostridia</taxon>
        <taxon>Lachnospirales</taxon>
        <taxon>Lachnospiraceae</taxon>
        <taxon>Mediterraneibacter</taxon>
    </lineage>
</organism>
<dbReference type="AlphaFoldDB" id="A0A9D2IK14"/>
<feature type="transmembrane region" description="Helical" evidence="1">
    <location>
        <begin position="51"/>
        <end position="71"/>
    </location>
</feature>
<evidence type="ECO:0000313" key="2">
    <source>
        <dbReference type="EMBL" id="HIZ13215.1"/>
    </source>
</evidence>
<evidence type="ECO:0000313" key="3">
    <source>
        <dbReference type="Proteomes" id="UP000824017"/>
    </source>
</evidence>
<evidence type="ECO:0000256" key="1">
    <source>
        <dbReference type="SAM" id="Phobius"/>
    </source>
</evidence>
<reference evidence="2" key="2">
    <citation type="submission" date="2021-04" db="EMBL/GenBank/DDBJ databases">
        <authorList>
            <person name="Gilroy R."/>
        </authorList>
    </citation>
    <scope>NUCLEOTIDE SEQUENCE</scope>
    <source>
        <strain evidence="2">ChiGjej1B1-13045</strain>
    </source>
</reference>
<accession>A0A9D2IK14</accession>
<name>A0A9D2IK14_9FIRM</name>
<dbReference type="Proteomes" id="UP000824017">
    <property type="component" value="Unassembled WGS sequence"/>
</dbReference>
<keyword evidence="1" id="KW-0812">Transmembrane</keyword>
<proteinExistence type="predicted"/>
<gene>
    <name evidence="2" type="ORF">H9817_04755</name>
</gene>
<dbReference type="EMBL" id="DXCD01000124">
    <property type="protein sequence ID" value="HIZ13215.1"/>
    <property type="molecule type" value="Genomic_DNA"/>
</dbReference>
<sequence length="281" mass="31759">MEKLIDDQDAEYLQANFTPETTMQGVKKLISDHGSDTRKRKHSFNKKKRNLIKFLIAAILVLAMSSACFALRKRDLVKNGGAELISEYNRDLIGKDSIKEPAVSGDEIGVGSLEARRSVSLEGDYQWNSRRIKEVPENVFVPKTIIEFEASRTGARDITPEIIFTNDVLVIFTREDGAGWQLKKGESLTFEAEQYPLERNNGEDIGQWIEYRFIGNGELSADSYTSNERFQRYTFTADEDGEYYIALRCAGTEPLALKEGEIKIAIEDFIDLGAARGWYSA</sequence>
<reference evidence="2" key="1">
    <citation type="journal article" date="2021" name="PeerJ">
        <title>Extensive microbial diversity within the chicken gut microbiome revealed by metagenomics and culture.</title>
        <authorList>
            <person name="Gilroy R."/>
            <person name="Ravi A."/>
            <person name="Getino M."/>
            <person name="Pursley I."/>
            <person name="Horton D.L."/>
            <person name="Alikhan N.F."/>
            <person name="Baker D."/>
            <person name="Gharbi K."/>
            <person name="Hall N."/>
            <person name="Watson M."/>
            <person name="Adriaenssens E.M."/>
            <person name="Foster-Nyarko E."/>
            <person name="Jarju S."/>
            <person name="Secka A."/>
            <person name="Antonio M."/>
            <person name="Oren A."/>
            <person name="Chaudhuri R.R."/>
            <person name="La Ragione R."/>
            <person name="Hildebrand F."/>
            <person name="Pallen M.J."/>
        </authorList>
    </citation>
    <scope>NUCLEOTIDE SEQUENCE</scope>
    <source>
        <strain evidence="2">ChiGjej1B1-13045</strain>
    </source>
</reference>
<keyword evidence="1" id="KW-0472">Membrane</keyword>